<evidence type="ECO:0000256" key="4">
    <source>
        <dbReference type="ARBA" id="ARBA00048391"/>
    </source>
</evidence>
<dbReference type="GO" id="GO:0003676">
    <property type="term" value="F:nucleic acid binding"/>
    <property type="evidence" value="ECO:0007669"/>
    <property type="project" value="InterPro"/>
</dbReference>
<comment type="similarity">
    <text evidence="5">Belongs to the protein N5-glutamine methyltransferase family. PrmC subfamily.</text>
</comment>
<keyword evidence="3 5" id="KW-0949">S-adenosyl-L-methionine</keyword>
<comment type="catalytic activity">
    <reaction evidence="4 5">
        <text>L-glutaminyl-[peptide chain release factor] + S-adenosyl-L-methionine = N(5)-methyl-L-glutaminyl-[peptide chain release factor] + S-adenosyl-L-homocysteine + H(+)</text>
        <dbReference type="Rhea" id="RHEA:42896"/>
        <dbReference type="Rhea" id="RHEA-COMP:10271"/>
        <dbReference type="Rhea" id="RHEA-COMP:10272"/>
        <dbReference type="ChEBI" id="CHEBI:15378"/>
        <dbReference type="ChEBI" id="CHEBI:30011"/>
        <dbReference type="ChEBI" id="CHEBI:57856"/>
        <dbReference type="ChEBI" id="CHEBI:59789"/>
        <dbReference type="ChEBI" id="CHEBI:61891"/>
        <dbReference type="EC" id="2.1.1.297"/>
    </reaction>
</comment>
<dbReference type="AlphaFoldDB" id="A0A544TBX6"/>
<evidence type="ECO:0000313" key="9">
    <source>
        <dbReference type="Proteomes" id="UP000317316"/>
    </source>
</evidence>
<dbReference type="HAMAP" id="MF_02126">
    <property type="entry name" value="RF_methyltr_PrmC"/>
    <property type="match status" value="1"/>
</dbReference>
<keyword evidence="9" id="KW-1185">Reference proteome</keyword>
<accession>A0A544TBX6</accession>
<dbReference type="NCBIfam" id="TIGR00536">
    <property type="entry name" value="hemK_fam"/>
    <property type="match status" value="1"/>
</dbReference>
<dbReference type="Pfam" id="PF17827">
    <property type="entry name" value="PrmC_N"/>
    <property type="match status" value="1"/>
</dbReference>
<keyword evidence="1 5" id="KW-0489">Methyltransferase</keyword>
<feature type="domain" description="Release factor glutamine methyltransferase N-terminal" evidence="7">
    <location>
        <begin position="10"/>
        <end position="78"/>
    </location>
</feature>
<organism evidence="8 9">
    <name type="scientific">Psychrobacillus lasiicapitis</name>
    <dbReference type="NCBI Taxonomy" id="1636719"/>
    <lineage>
        <taxon>Bacteria</taxon>
        <taxon>Bacillati</taxon>
        <taxon>Bacillota</taxon>
        <taxon>Bacilli</taxon>
        <taxon>Bacillales</taxon>
        <taxon>Bacillaceae</taxon>
        <taxon>Psychrobacillus</taxon>
    </lineage>
</organism>
<dbReference type="InterPro" id="IPR050320">
    <property type="entry name" value="N5-glutamine_MTase"/>
</dbReference>
<dbReference type="InterPro" id="IPR007848">
    <property type="entry name" value="Small_mtfrase_dom"/>
</dbReference>
<name>A0A544TBX6_9BACI</name>
<feature type="binding site" evidence="5">
    <location>
        <begin position="127"/>
        <end position="131"/>
    </location>
    <ligand>
        <name>S-adenosyl-L-methionine</name>
        <dbReference type="ChEBI" id="CHEBI:59789"/>
    </ligand>
</feature>
<comment type="function">
    <text evidence="5">Methylates the class 1 translation termination release factors RF1/PrfA and RF2/PrfB on the glutamine residue of the universally conserved GGQ motif.</text>
</comment>
<feature type="binding site" evidence="5">
    <location>
        <position position="150"/>
    </location>
    <ligand>
        <name>S-adenosyl-L-methionine</name>
        <dbReference type="ChEBI" id="CHEBI:59789"/>
    </ligand>
</feature>
<comment type="caution">
    <text evidence="8">The sequence shown here is derived from an EMBL/GenBank/DDBJ whole genome shotgun (WGS) entry which is preliminary data.</text>
</comment>
<feature type="domain" description="Methyltransferase small" evidence="6">
    <location>
        <begin position="118"/>
        <end position="199"/>
    </location>
</feature>
<feature type="binding site" evidence="5">
    <location>
        <position position="192"/>
    </location>
    <ligand>
        <name>S-adenosyl-L-methionine</name>
        <dbReference type="ChEBI" id="CHEBI:59789"/>
    </ligand>
</feature>
<evidence type="ECO:0000259" key="7">
    <source>
        <dbReference type="Pfam" id="PF17827"/>
    </source>
</evidence>
<dbReference type="PANTHER" id="PTHR18895:SF74">
    <property type="entry name" value="MTRF1L RELEASE FACTOR GLUTAMINE METHYLTRANSFERASE"/>
    <property type="match status" value="1"/>
</dbReference>
<dbReference type="Gene3D" id="1.10.8.10">
    <property type="entry name" value="DNA helicase RuvA subunit, C-terminal domain"/>
    <property type="match status" value="1"/>
</dbReference>
<evidence type="ECO:0000256" key="5">
    <source>
        <dbReference type="HAMAP-Rule" id="MF_02126"/>
    </source>
</evidence>
<dbReference type="Gene3D" id="3.40.50.150">
    <property type="entry name" value="Vaccinia Virus protein VP39"/>
    <property type="match status" value="1"/>
</dbReference>
<reference evidence="8 9" key="1">
    <citation type="submission" date="2019-05" db="EMBL/GenBank/DDBJ databases">
        <title>Psychrobacillus vulpis sp. nov., a new species isolated from feces of a red fox that inhabits in The Tablas de Daimiel Natural Park, Albacete, Spain.</title>
        <authorList>
            <person name="Rodriguez M."/>
            <person name="Reina J.C."/>
            <person name="Bejar V."/>
            <person name="Llamas I."/>
        </authorList>
    </citation>
    <scope>NUCLEOTIDE SEQUENCE [LARGE SCALE GENOMIC DNA]</scope>
    <source>
        <strain evidence="8 9">NEAU-3TGS17</strain>
    </source>
</reference>
<dbReference type="CDD" id="cd02440">
    <property type="entry name" value="AdoMet_MTases"/>
    <property type="match status" value="1"/>
</dbReference>
<dbReference type="EMBL" id="VDGH01000003">
    <property type="protein sequence ID" value="TQR14960.1"/>
    <property type="molecule type" value="Genomic_DNA"/>
</dbReference>
<dbReference type="GO" id="GO:0032259">
    <property type="term" value="P:methylation"/>
    <property type="evidence" value="ECO:0007669"/>
    <property type="project" value="UniProtKB-KW"/>
</dbReference>
<dbReference type="InterPro" id="IPR029063">
    <property type="entry name" value="SAM-dependent_MTases_sf"/>
</dbReference>
<dbReference type="Proteomes" id="UP000317316">
    <property type="component" value="Unassembled WGS sequence"/>
</dbReference>
<evidence type="ECO:0000256" key="3">
    <source>
        <dbReference type="ARBA" id="ARBA00022691"/>
    </source>
</evidence>
<dbReference type="InterPro" id="IPR002052">
    <property type="entry name" value="DNA_methylase_N6_adenine_CS"/>
</dbReference>
<sequence>MIQMCKTNYEALTRASSFLEENNREKGVARFLLQHVLGKSYSQLMQDLYEDISADDFQIFWSYVEEHKTGRPFQYIIGQETFYDRSFLVNEHVLIPRPETEELIVEVKNRTKKLFGAQFAPKVADIGTGSGAIAITIKKEMPTASVTATDISPEALEVAKQNAKMLEAEVKFKQGDLLAPIANEKWDIILSNPPYIGNDEAKEMSDTVLDYEPHLALFAEENGLQLYRKMAEQLPQMMKIPSFIGFEIGYAQGPAVQSMLQTAFPTATVEIVKDINQKNRFVFCTIDV</sequence>
<protein>
    <recommendedName>
        <fullName evidence="5">Release factor glutamine methyltransferase</fullName>
        <shortName evidence="5">RF MTase</shortName>
        <ecNumber evidence="5">2.1.1.297</ecNumber>
    </recommendedName>
    <alternativeName>
        <fullName evidence="5">N5-glutamine methyltransferase PrmC</fullName>
    </alternativeName>
    <alternativeName>
        <fullName evidence="5">Protein-(glutamine-N5) MTase PrmC</fullName>
    </alternativeName>
    <alternativeName>
        <fullName evidence="5">Protein-glutamine N-methyltransferase PrmC</fullName>
    </alternativeName>
</protein>
<proteinExistence type="inferred from homology"/>
<evidence type="ECO:0000313" key="8">
    <source>
        <dbReference type="EMBL" id="TQR14960.1"/>
    </source>
</evidence>
<dbReference type="PANTHER" id="PTHR18895">
    <property type="entry name" value="HEMK METHYLTRANSFERASE"/>
    <property type="match status" value="1"/>
</dbReference>
<dbReference type="InterPro" id="IPR019874">
    <property type="entry name" value="RF_methyltr_PrmC"/>
</dbReference>
<evidence type="ECO:0000259" key="6">
    <source>
        <dbReference type="Pfam" id="PF05175"/>
    </source>
</evidence>
<dbReference type="InterPro" id="IPR004556">
    <property type="entry name" value="HemK-like"/>
</dbReference>
<dbReference type="EC" id="2.1.1.297" evidence="5"/>
<dbReference type="InterPro" id="IPR040758">
    <property type="entry name" value="PrmC_N"/>
</dbReference>
<dbReference type="PROSITE" id="PS00092">
    <property type="entry name" value="N6_MTASE"/>
    <property type="match status" value="1"/>
</dbReference>
<comment type="caution">
    <text evidence="5">Lacks conserved residue(s) required for the propagation of feature annotation.</text>
</comment>
<keyword evidence="2 5" id="KW-0808">Transferase</keyword>
<dbReference type="Pfam" id="PF05175">
    <property type="entry name" value="MTS"/>
    <property type="match status" value="1"/>
</dbReference>
<gene>
    <name evidence="5 8" type="primary">prmC</name>
    <name evidence="8" type="ORF">FG382_05700</name>
</gene>
<feature type="binding site" evidence="5">
    <location>
        <begin position="192"/>
        <end position="195"/>
    </location>
    <ligand>
        <name>substrate</name>
    </ligand>
</feature>
<dbReference type="GO" id="GO:0102559">
    <property type="term" value="F:peptide chain release factor N(5)-glutamine methyltransferase activity"/>
    <property type="evidence" value="ECO:0007669"/>
    <property type="project" value="UniProtKB-EC"/>
</dbReference>
<evidence type="ECO:0000256" key="2">
    <source>
        <dbReference type="ARBA" id="ARBA00022679"/>
    </source>
</evidence>
<evidence type="ECO:0000256" key="1">
    <source>
        <dbReference type="ARBA" id="ARBA00022603"/>
    </source>
</evidence>
<dbReference type="OrthoDB" id="9800643at2"/>
<dbReference type="SUPFAM" id="SSF53335">
    <property type="entry name" value="S-adenosyl-L-methionine-dependent methyltransferases"/>
    <property type="match status" value="1"/>
</dbReference>
<dbReference type="NCBIfam" id="TIGR03534">
    <property type="entry name" value="RF_mod_PrmC"/>
    <property type="match status" value="1"/>
</dbReference>